<protein>
    <submittedName>
        <fullName evidence="2">Uncharacterized protein</fullName>
    </submittedName>
</protein>
<dbReference type="AlphaFoldDB" id="A0A1X2DGV5"/>
<feature type="region of interest" description="Disordered" evidence="1">
    <location>
        <begin position="1"/>
        <end position="20"/>
    </location>
</feature>
<keyword evidence="3" id="KW-1185">Reference proteome</keyword>
<proteinExistence type="predicted"/>
<organism evidence="2 3">
    <name type="scientific">Mycobacterium riyadhense</name>
    <dbReference type="NCBI Taxonomy" id="486698"/>
    <lineage>
        <taxon>Bacteria</taxon>
        <taxon>Bacillati</taxon>
        <taxon>Actinomycetota</taxon>
        <taxon>Actinomycetes</taxon>
        <taxon>Mycobacteriales</taxon>
        <taxon>Mycobacteriaceae</taxon>
        <taxon>Mycobacterium</taxon>
    </lineage>
</organism>
<sequence length="88" mass="9555">MGRVNFPKPTRKAPALPITPTTSTEHLTCARHNLLDARTAALNAAHALPPGSRRNRATELAEKITDALAFCERLQNVVEGDQRAGVTR</sequence>
<dbReference type="EMBL" id="LQPQ01000009">
    <property type="protein sequence ID" value="ORW87204.1"/>
    <property type="molecule type" value="Genomic_DNA"/>
</dbReference>
<comment type="caution">
    <text evidence="2">The sequence shown here is derived from an EMBL/GenBank/DDBJ whole genome shotgun (WGS) entry which is preliminary data.</text>
</comment>
<evidence type="ECO:0000256" key="1">
    <source>
        <dbReference type="SAM" id="MobiDB-lite"/>
    </source>
</evidence>
<gene>
    <name evidence="2" type="ORF">AWC22_09580</name>
</gene>
<accession>A0A1X2DGV5</accession>
<evidence type="ECO:0000313" key="3">
    <source>
        <dbReference type="Proteomes" id="UP000193087"/>
    </source>
</evidence>
<dbReference type="STRING" id="486698.AWC22_09580"/>
<reference evidence="2 3" key="1">
    <citation type="submission" date="2016-01" db="EMBL/GenBank/DDBJ databases">
        <title>The new phylogeny of the genus Mycobacterium.</title>
        <authorList>
            <person name="Tarcisio F."/>
            <person name="Conor M."/>
            <person name="Antonella G."/>
            <person name="Elisabetta G."/>
            <person name="Giulia F.S."/>
            <person name="Sara T."/>
            <person name="Anna F."/>
            <person name="Clotilde B."/>
            <person name="Roberto B."/>
            <person name="Veronica D.S."/>
            <person name="Fabio R."/>
            <person name="Monica P."/>
            <person name="Olivier J."/>
            <person name="Enrico T."/>
            <person name="Nicola S."/>
        </authorList>
    </citation>
    <scope>NUCLEOTIDE SEQUENCE [LARGE SCALE GENOMIC DNA]</scope>
    <source>
        <strain evidence="2 3">DSM 45176</strain>
    </source>
</reference>
<dbReference type="Proteomes" id="UP000193087">
    <property type="component" value="Unassembled WGS sequence"/>
</dbReference>
<evidence type="ECO:0000313" key="2">
    <source>
        <dbReference type="EMBL" id="ORW87204.1"/>
    </source>
</evidence>
<name>A0A1X2DGV5_9MYCO</name>